<dbReference type="PROSITE" id="PS00552">
    <property type="entry name" value="HTH_MERR_1"/>
    <property type="match status" value="1"/>
</dbReference>
<dbReference type="PANTHER" id="PTHR30204">
    <property type="entry name" value="REDOX-CYCLING DRUG-SENSING TRANSCRIPTIONAL ACTIVATOR SOXR"/>
    <property type="match status" value="1"/>
</dbReference>
<dbReference type="PRINTS" id="PR00040">
    <property type="entry name" value="HTHMERR"/>
</dbReference>
<name>A0A345DDQ3_9BURK</name>
<dbReference type="GO" id="GO:0046872">
    <property type="term" value="F:metal ion binding"/>
    <property type="evidence" value="ECO:0007669"/>
    <property type="project" value="InterPro"/>
</dbReference>
<organism evidence="3 4">
    <name type="scientific">Ephemeroptericola cinctiostellae</name>
    <dbReference type="NCBI Taxonomy" id="2268024"/>
    <lineage>
        <taxon>Bacteria</taxon>
        <taxon>Pseudomonadati</taxon>
        <taxon>Pseudomonadota</taxon>
        <taxon>Betaproteobacteria</taxon>
        <taxon>Burkholderiales</taxon>
        <taxon>Burkholderiaceae</taxon>
        <taxon>Ephemeroptericola</taxon>
    </lineage>
</organism>
<dbReference type="GO" id="GO:0003700">
    <property type="term" value="F:DNA-binding transcription factor activity"/>
    <property type="evidence" value="ECO:0007669"/>
    <property type="project" value="InterPro"/>
</dbReference>
<accession>A0A345DDQ3</accession>
<dbReference type="Gene3D" id="1.10.1660.10">
    <property type="match status" value="1"/>
</dbReference>
<dbReference type="InterPro" id="IPR000551">
    <property type="entry name" value="MerR-type_HTH_dom"/>
</dbReference>
<sequence>MKISQLAAATGVAVETIRYYEQQNLLPLPERQDNGYRTYSNKHVEQLAFIKHCRSLDMSIADTGQLLAFTLEPQADCTQINLLVEQQLLKIRARLVSLTALEKQLDRLQHQCSQVNSSERCGILHELVAAAHGEACACHGLN</sequence>
<dbReference type="InterPro" id="IPR011791">
    <property type="entry name" value="CadR-PbrR"/>
</dbReference>
<dbReference type="GO" id="GO:0003677">
    <property type="term" value="F:DNA binding"/>
    <property type="evidence" value="ECO:0007669"/>
    <property type="project" value="UniProtKB-KW"/>
</dbReference>
<evidence type="ECO:0000256" key="1">
    <source>
        <dbReference type="ARBA" id="ARBA00023125"/>
    </source>
</evidence>
<dbReference type="SMART" id="SM00422">
    <property type="entry name" value="HTH_MERR"/>
    <property type="match status" value="1"/>
</dbReference>
<dbReference type="OrthoDB" id="9808480at2"/>
<dbReference type="SUPFAM" id="SSF46955">
    <property type="entry name" value="Putative DNA-binding domain"/>
    <property type="match status" value="1"/>
</dbReference>
<keyword evidence="1" id="KW-0238">DNA-binding</keyword>
<dbReference type="CDD" id="cd04784">
    <property type="entry name" value="HTH_CadR-PbrR"/>
    <property type="match status" value="1"/>
</dbReference>
<protein>
    <submittedName>
        <fullName evidence="3">HTH-type transcriptional regulator ZntR</fullName>
    </submittedName>
</protein>
<dbReference type="RefSeq" id="WP_114563561.1">
    <property type="nucleotide sequence ID" value="NZ_CP031124.1"/>
</dbReference>
<dbReference type="KEGG" id="hyf:DTO96_102245"/>
<evidence type="ECO:0000313" key="4">
    <source>
        <dbReference type="Proteomes" id="UP000252182"/>
    </source>
</evidence>
<reference evidence="4" key="1">
    <citation type="submission" date="2018-07" db="EMBL/GenBank/DDBJ databases">
        <authorList>
            <person name="Kim H."/>
        </authorList>
    </citation>
    <scope>NUCLEOTIDE SEQUENCE [LARGE SCALE GENOMIC DNA]</scope>
    <source>
        <strain evidence="4">F02</strain>
    </source>
</reference>
<dbReference type="EMBL" id="CP031124">
    <property type="protein sequence ID" value="AXF86491.1"/>
    <property type="molecule type" value="Genomic_DNA"/>
</dbReference>
<evidence type="ECO:0000259" key="2">
    <source>
        <dbReference type="PROSITE" id="PS50937"/>
    </source>
</evidence>
<proteinExistence type="predicted"/>
<gene>
    <name evidence="3" type="primary">zntR</name>
    <name evidence="3" type="ORF">DTO96_102245</name>
</gene>
<dbReference type="AlphaFoldDB" id="A0A345DDQ3"/>
<dbReference type="InterPro" id="IPR009061">
    <property type="entry name" value="DNA-bd_dom_put_sf"/>
</dbReference>
<dbReference type="PANTHER" id="PTHR30204:SF92">
    <property type="entry name" value="HTH-TYPE TRANSCRIPTIONAL REGULATOR ZNTR"/>
    <property type="match status" value="1"/>
</dbReference>
<feature type="domain" description="HTH merR-type" evidence="2">
    <location>
        <begin position="1"/>
        <end position="69"/>
    </location>
</feature>
<dbReference type="PROSITE" id="PS50937">
    <property type="entry name" value="HTH_MERR_2"/>
    <property type="match status" value="1"/>
</dbReference>
<dbReference type="Proteomes" id="UP000252182">
    <property type="component" value="Chromosome"/>
</dbReference>
<keyword evidence="4" id="KW-1185">Reference proteome</keyword>
<dbReference type="GO" id="GO:0045893">
    <property type="term" value="P:positive regulation of DNA-templated transcription"/>
    <property type="evidence" value="ECO:0007669"/>
    <property type="project" value="InterPro"/>
</dbReference>
<dbReference type="InterPro" id="IPR047057">
    <property type="entry name" value="MerR_fam"/>
</dbReference>
<evidence type="ECO:0000313" key="3">
    <source>
        <dbReference type="EMBL" id="AXF86491.1"/>
    </source>
</evidence>
<dbReference type="Pfam" id="PF13411">
    <property type="entry name" value="MerR_1"/>
    <property type="match status" value="1"/>
</dbReference>